<dbReference type="RefSeq" id="WP_209845064.1">
    <property type="nucleotide sequence ID" value="NZ_CBCRVE010000001.1"/>
</dbReference>
<dbReference type="Pfam" id="PF04029">
    <property type="entry name" value="2-ph_phosp"/>
    <property type="match status" value="1"/>
</dbReference>
<organism evidence="9 10">
    <name type="scientific">Paenibacillus sediminis</name>
    <dbReference type="NCBI Taxonomy" id="664909"/>
    <lineage>
        <taxon>Bacteria</taxon>
        <taxon>Bacillati</taxon>
        <taxon>Bacillota</taxon>
        <taxon>Bacilli</taxon>
        <taxon>Bacillales</taxon>
        <taxon>Paenibacillaceae</taxon>
        <taxon>Paenibacillus</taxon>
    </lineage>
</organism>
<evidence type="ECO:0000256" key="7">
    <source>
        <dbReference type="ARBA" id="ARBA00033711"/>
    </source>
</evidence>
<evidence type="ECO:0000256" key="5">
    <source>
        <dbReference type="ARBA" id="ARBA00022801"/>
    </source>
</evidence>
<proteinExistence type="inferred from homology"/>
<dbReference type="Gene3D" id="3.90.1560.10">
    <property type="entry name" value="ComB-like"/>
    <property type="match status" value="1"/>
</dbReference>
<dbReference type="Proteomes" id="UP001519273">
    <property type="component" value="Unassembled WGS sequence"/>
</dbReference>
<evidence type="ECO:0000313" key="9">
    <source>
        <dbReference type="EMBL" id="MBP1935647.1"/>
    </source>
</evidence>
<evidence type="ECO:0000313" key="10">
    <source>
        <dbReference type="Proteomes" id="UP001519273"/>
    </source>
</evidence>
<comment type="caution">
    <text evidence="9">The sequence shown here is derived from an EMBL/GenBank/DDBJ whole genome shotgun (WGS) entry which is preliminary data.</text>
</comment>
<evidence type="ECO:0000256" key="6">
    <source>
        <dbReference type="ARBA" id="ARBA00022842"/>
    </source>
</evidence>
<reference evidence="9 10" key="1">
    <citation type="submission" date="2021-03" db="EMBL/GenBank/DDBJ databases">
        <title>Genomic Encyclopedia of Type Strains, Phase IV (KMG-IV): sequencing the most valuable type-strain genomes for metagenomic binning, comparative biology and taxonomic classification.</title>
        <authorList>
            <person name="Goeker M."/>
        </authorList>
    </citation>
    <scope>NUCLEOTIDE SEQUENCE [LARGE SCALE GENOMIC DNA]</scope>
    <source>
        <strain evidence="9 10">DSM 23491</strain>
    </source>
</reference>
<evidence type="ECO:0000256" key="1">
    <source>
        <dbReference type="ARBA" id="ARBA00001946"/>
    </source>
</evidence>
<name>A0ABS4H036_9BACL</name>
<evidence type="ECO:0000256" key="8">
    <source>
        <dbReference type="HAMAP-Rule" id="MF_00490"/>
    </source>
</evidence>
<comment type="cofactor">
    <cofactor evidence="1 8">
        <name>Mg(2+)</name>
        <dbReference type="ChEBI" id="CHEBI:18420"/>
    </cofactor>
</comment>
<dbReference type="PANTHER" id="PTHR37311:SF1">
    <property type="entry name" value="2-PHOSPHOSULFOLACTATE PHOSPHATASE-RELATED"/>
    <property type="match status" value="1"/>
</dbReference>
<keyword evidence="5 8" id="KW-0378">Hydrolase</keyword>
<dbReference type="EMBL" id="JAGGKP010000001">
    <property type="protein sequence ID" value="MBP1935647.1"/>
    <property type="molecule type" value="Genomic_DNA"/>
</dbReference>
<keyword evidence="6 8" id="KW-0460">Magnesium</keyword>
<accession>A0ABS4H036</accession>
<dbReference type="InterPro" id="IPR036702">
    <property type="entry name" value="ComB-like_sf"/>
</dbReference>
<evidence type="ECO:0000256" key="3">
    <source>
        <dbReference type="ARBA" id="ARBA00012953"/>
    </source>
</evidence>
<dbReference type="InterPro" id="IPR005238">
    <property type="entry name" value="ComB-like"/>
</dbReference>
<evidence type="ECO:0000256" key="2">
    <source>
        <dbReference type="ARBA" id="ARBA00009997"/>
    </source>
</evidence>
<dbReference type="HAMAP" id="MF_00490">
    <property type="entry name" value="ComB"/>
    <property type="match status" value="1"/>
</dbReference>
<dbReference type="SUPFAM" id="SSF142823">
    <property type="entry name" value="ComB-like"/>
    <property type="match status" value="1"/>
</dbReference>
<evidence type="ECO:0000256" key="4">
    <source>
        <dbReference type="ARBA" id="ARBA00021948"/>
    </source>
</evidence>
<comment type="catalytic activity">
    <reaction evidence="7 8">
        <text>(2R)-O-phospho-3-sulfolactate + H2O = (2R)-3-sulfolactate + phosphate</text>
        <dbReference type="Rhea" id="RHEA:23416"/>
        <dbReference type="ChEBI" id="CHEBI:15377"/>
        <dbReference type="ChEBI" id="CHEBI:15597"/>
        <dbReference type="ChEBI" id="CHEBI:43474"/>
        <dbReference type="ChEBI" id="CHEBI:58738"/>
        <dbReference type="EC" id="3.1.3.71"/>
    </reaction>
</comment>
<gene>
    <name evidence="8" type="primary">comB</name>
    <name evidence="9" type="ORF">J2Z20_000508</name>
</gene>
<protein>
    <recommendedName>
        <fullName evidence="4 8">Probable 2-phosphosulfolactate phosphatase</fullName>
        <ecNumber evidence="3 8">3.1.3.71</ecNumber>
    </recommendedName>
</protein>
<sequence>MHVDVIACVNEARSNCFSLKTAVVIDVLRTTSTVITALFHGAAGVIPVETVPQAKSIKQENVILGGERFSRKIPGFDAGNSPYEYMSEDVINKFVVLTTSNGTRAIHKSLRASKLLLGGFINARACASALLALRKDIIIMCAGNQDEFAIEDGLCAGMIIKELIAASQTKIKMNDLGTAMYYAFLGCEDQLYHVILGSAWGHKMEKMGLAADVEYCCGLNQVPIVPILDEDFILRSM</sequence>
<dbReference type="GO" id="GO:0050532">
    <property type="term" value="F:2-phosphosulfolactate phosphatase activity"/>
    <property type="evidence" value="ECO:0007669"/>
    <property type="project" value="UniProtKB-EC"/>
</dbReference>
<comment type="similarity">
    <text evidence="2 8">Belongs to the ComB family.</text>
</comment>
<dbReference type="EC" id="3.1.3.71" evidence="3 8"/>
<dbReference type="PANTHER" id="PTHR37311">
    <property type="entry name" value="2-PHOSPHOSULFOLACTATE PHOSPHATASE-RELATED"/>
    <property type="match status" value="1"/>
</dbReference>
<keyword evidence="10" id="KW-1185">Reference proteome</keyword>